<reference evidence="1 2" key="1">
    <citation type="submission" date="2024-09" db="EMBL/GenBank/DDBJ databases">
        <authorList>
            <person name="Sun Q."/>
            <person name="Mori K."/>
        </authorList>
    </citation>
    <scope>NUCLEOTIDE SEQUENCE [LARGE SCALE GENOMIC DNA]</scope>
    <source>
        <strain evidence="1 2">CICC 11035S</strain>
    </source>
</reference>
<organism evidence="1 2">
    <name type="scientific">Novosphingobium clariflavum</name>
    <dbReference type="NCBI Taxonomy" id="2029884"/>
    <lineage>
        <taxon>Bacteria</taxon>
        <taxon>Pseudomonadati</taxon>
        <taxon>Pseudomonadota</taxon>
        <taxon>Alphaproteobacteria</taxon>
        <taxon>Sphingomonadales</taxon>
        <taxon>Sphingomonadaceae</taxon>
        <taxon>Novosphingobium</taxon>
    </lineage>
</organism>
<name>A0ABV6S1F8_9SPHN</name>
<proteinExistence type="predicted"/>
<keyword evidence="2" id="KW-1185">Reference proteome</keyword>
<evidence type="ECO:0000313" key="1">
    <source>
        <dbReference type="EMBL" id="MFC0683074.1"/>
    </source>
</evidence>
<dbReference type="EMBL" id="JBHLTM010000003">
    <property type="protein sequence ID" value="MFC0683074.1"/>
    <property type="molecule type" value="Genomic_DNA"/>
</dbReference>
<dbReference type="InterPro" id="IPR036390">
    <property type="entry name" value="WH_DNA-bd_sf"/>
</dbReference>
<gene>
    <name evidence="1" type="ORF">ACFFF8_00535</name>
</gene>
<sequence>MAPMREVATDASLRLRPEMTSRRLLVLAFVRNYIERWGESPSYGEIANGLAISATRARQLVKALVKSGQLLRKAGPRGLSLPTQVEDAIRQLRELGWQVDDAIGLALPPCADSSLLAPPMLDYHPDP</sequence>
<comment type="caution">
    <text evidence="1">The sequence shown here is derived from an EMBL/GenBank/DDBJ whole genome shotgun (WGS) entry which is preliminary data.</text>
</comment>
<protein>
    <submittedName>
        <fullName evidence="1">LexA family protein</fullName>
    </submittedName>
</protein>
<dbReference type="Gene3D" id="1.10.10.10">
    <property type="entry name" value="Winged helix-like DNA-binding domain superfamily/Winged helix DNA-binding domain"/>
    <property type="match status" value="1"/>
</dbReference>
<dbReference type="InterPro" id="IPR036388">
    <property type="entry name" value="WH-like_DNA-bd_sf"/>
</dbReference>
<accession>A0ABV6S1F8</accession>
<evidence type="ECO:0000313" key="2">
    <source>
        <dbReference type="Proteomes" id="UP001589858"/>
    </source>
</evidence>
<dbReference type="SUPFAM" id="SSF46785">
    <property type="entry name" value="Winged helix' DNA-binding domain"/>
    <property type="match status" value="1"/>
</dbReference>
<dbReference type="RefSeq" id="WP_267220740.1">
    <property type="nucleotide sequence ID" value="NZ_JAPCWC010000008.1"/>
</dbReference>
<dbReference type="Proteomes" id="UP001589858">
    <property type="component" value="Unassembled WGS sequence"/>
</dbReference>